<evidence type="ECO:0000313" key="5">
    <source>
        <dbReference type="EMBL" id="MDW9251162.1"/>
    </source>
</evidence>
<dbReference type="PANTHER" id="PTHR43528">
    <property type="entry name" value="ALPHA-KETOGLUTARATE PERMEASE"/>
    <property type="match status" value="1"/>
</dbReference>
<dbReference type="AlphaFoldDB" id="A0AAW9CQT5"/>
<evidence type="ECO:0000256" key="2">
    <source>
        <dbReference type="ARBA" id="ARBA00022448"/>
    </source>
</evidence>
<comment type="caution">
    <text evidence="5">The sequence shown here is derived from an EMBL/GenBank/DDBJ whole genome shotgun (WGS) entry which is preliminary data.</text>
</comment>
<evidence type="ECO:0000256" key="1">
    <source>
        <dbReference type="ARBA" id="ARBA00004651"/>
    </source>
</evidence>
<proteinExistence type="predicted"/>
<evidence type="ECO:0000313" key="6">
    <source>
        <dbReference type="Proteomes" id="UP001272137"/>
    </source>
</evidence>
<evidence type="ECO:0000256" key="3">
    <source>
        <dbReference type="ARBA" id="ARBA00022475"/>
    </source>
</evidence>
<sequence length="140" mass="14711">METSALDFAGVPADARTAAKKRRLIAAAAVGNAFEFYDFTVYSFFAILIGKLFFPVHSPFGYPHIRRTESACPSSLRSGASARACCSMRGVSRCSASCPASGRAACRAVSKCSTVSIVTGITATFTCANTSSVMPTPCCR</sequence>
<dbReference type="EMBL" id="QXCT01000001">
    <property type="protein sequence ID" value="MDW9251162.1"/>
    <property type="molecule type" value="Genomic_DNA"/>
</dbReference>
<dbReference type="GO" id="GO:0005886">
    <property type="term" value="C:plasma membrane"/>
    <property type="evidence" value="ECO:0007669"/>
    <property type="project" value="UniProtKB-SubCell"/>
</dbReference>
<dbReference type="PANTHER" id="PTHR43528:SF1">
    <property type="entry name" value="ALPHA-KETOGLUTARATE PERMEASE"/>
    <property type="match status" value="1"/>
</dbReference>
<comment type="subcellular location">
    <subcellularLocation>
        <location evidence="1">Cell membrane</location>
        <topology evidence="1">Multi-pass membrane protein</topology>
    </subcellularLocation>
</comment>
<accession>A0AAW9CQT5</accession>
<organism evidence="5 6">
    <name type="scientific">Burkholderia thailandensis</name>
    <dbReference type="NCBI Taxonomy" id="57975"/>
    <lineage>
        <taxon>Bacteria</taxon>
        <taxon>Pseudomonadati</taxon>
        <taxon>Pseudomonadota</taxon>
        <taxon>Betaproteobacteria</taxon>
        <taxon>Burkholderiales</taxon>
        <taxon>Burkholderiaceae</taxon>
        <taxon>Burkholderia</taxon>
        <taxon>pseudomallei group</taxon>
    </lineage>
</organism>
<gene>
    <name evidence="5" type="ORF">C7S16_5916</name>
</gene>
<keyword evidence="3" id="KW-0472">Membrane</keyword>
<keyword evidence="2" id="KW-0813">Transport</keyword>
<evidence type="ECO:0000256" key="4">
    <source>
        <dbReference type="ARBA" id="ARBA00022847"/>
    </source>
</evidence>
<reference evidence="5" key="1">
    <citation type="submission" date="2018-08" db="EMBL/GenBank/DDBJ databases">
        <title>Identification of Burkholderia cepacia strains that express a Burkholderia pseudomallei-like capsular polysaccharide.</title>
        <authorList>
            <person name="Burtnick M.N."/>
            <person name="Vongsouvath M."/>
            <person name="Newton P."/>
            <person name="Wuthiekanun V."/>
            <person name="Limmathurotsakul D."/>
            <person name="Brett P.J."/>
            <person name="Chantratita N."/>
            <person name="Dance D.A."/>
        </authorList>
    </citation>
    <scope>NUCLEOTIDE SEQUENCE</scope>
    <source>
        <strain evidence="5">SBXCC001</strain>
    </source>
</reference>
<dbReference type="InterPro" id="IPR051084">
    <property type="entry name" value="H+-coupled_symporters"/>
</dbReference>
<keyword evidence="4" id="KW-0769">Symport</keyword>
<protein>
    <submittedName>
        <fullName evidence="5">6-pyruvoyl-tetrahydropterin synthase domain protein</fullName>
    </submittedName>
</protein>
<keyword evidence="3" id="KW-1003">Cell membrane</keyword>
<dbReference type="Proteomes" id="UP001272137">
    <property type="component" value="Unassembled WGS sequence"/>
</dbReference>
<dbReference type="GO" id="GO:0015293">
    <property type="term" value="F:symporter activity"/>
    <property type="evidence" value="ECO:0007669"/>
    <property type="project" value="UniProtKB-KW"/>
</dbReference>
<name>A0AAW9CQT5_BURTH</name>